<name>A0A175YK91_DAUCS</name>
<dbReference type="EMBL" id="LNRQ01000008">
    <property type="protein sequence ID" value="KZM83999.1"/>
    <property type="molecule type" value="Genomic_DNA"/>
</dbReference>
<protein>
    <submittedName>
        <fullName evidence="2">Uncharacterized protein</fullName>
    </submittedName>
</protein>
<feature type="compositionally biased region" description="Polar residues" evidence="1">
    <location>
        <begin position="9"/>
        <end position="25"/>
    </location>
</feature>
<comment type="caution">
    <text evidence="2">The sequence shown here is derived from an EMBL/GenBank/DDBJ whole genome shotgun (WGS) entry which is preliminary data.</text>
</comment>
<gene>
    <name evidence="2" type="ORF">DCAR_028579</name>
</gene>
<organism evidence="2">
    <name type="scientific">Daucus carota subsp. sativus</name>
    <name type="common">Carrot</name>
    <dbReference type="NCBI Taxonomy" id="79200"/>
    <lineage>
        <taxon>Eukaryota</taxon>
        <taxon>Viridiplantae</taxon>
        <taxon>Streptophyta</taxon>
        <taxon>Embryophyta</taxon>
        <taxon>Tracheophyta</taxon>
        <taxon>Spermatophyta</taxon>
        <taxon>Magnoliopsida</taxon>
        <taxon>eudicotyledons</taxon>
        <taxon>Gunneridae</taxon>
        <taxon>Pentapetalae</taxon>
        <taxon>asterids</taxon>
        <taxon>campanulids</taxon>
        <taxon>Apiales</taxon>
        <taxon>Apiaceae</taxon>
        <taxon>Apioideae</taxon>
        <taxon>Scandiceae</taxon>
        <taxon>Daucinae</taxon>
        <taxon>Daucus</taxon>
        <taxon>Daucus sect. Daucus</taxon>
    </lineage>
</organism>
<dbReference type="AlphaFoldDB" id="A0A175YK91"/>
<sequence length="65" mass="7028">MVPDGWNPYQASLSPAATPKTQSNVRAGPPIYGMSQLSSIIHVYVGLSMTSLTVPKAIDFIEDFM</sequence>
<evidence type="ECO:0000313" key="2">
    <source>
        <dbReference type="EMBL" id="KZM83999.1"/>
    </source>
</evidence>
<accession>A0A175YK91</accession>
<reference evidence="2" key="1">
    <citation type="journal article" date="2016" name="Nat. Genet.">
        <title>A high-quality carrot genome assembly provides new insights into carotenoid accumulation and asterid genome evolution.</title>
        <authorList>
            <person name="Iorizzo M."/>
            <person name="Ellison S."/>
            <person name="Senalik D."/>
            <person name="Zeng P."/>
            <person name="Satapoomin P."/>
            <person name="Huang J."/>
            <person name="Bowman M."/>
            <person name="Iovene M."/>
            <person name="Sanseverino W."/>
            <person name="Cavagnaro P."/>
            <person name="Yildiz M."/>
            <person name="Macko-Podgorni A."/>
            <person name="Moranska E."/>
            <person name="Grzebelus E."/>
            <person name="Grzebelus D."/>
            <person name="Ashrafi H."/>
            <person name="Zheng Z."/>
            <person name="Cheng S."/>
            <person name="Spooner D."/>
            <person name="Van Deynze A."/>
            <person name="Simon P."/>
        </authorList>
    </citation>
    <scope>NUCLEOTIDE SEQUENCE [LARGE SCALE GENOMIC DNA]</scope>
    <source>
        <tissue evidence="2">Leaf</tissue>
    </source>
</reference>
<proteinExistence type="predicted"/>
<evidence type="ECO:0000256" key="1">
    <source>
        <dbReference type="SAM" id="MobiDB-lite"/>
    </source>
</evidence>
<feature type="region of interest" description="Disordered" evidence="1">
    <location>
        <begin position="1"/>
        <end position="25"/>
    </location>
</feature>
<dbReference type="Gramene" id="KZM83999">
    <property type="protein sequence ID" value="KZM83999"/>
    <property type="gene ID" value="DCAR_028579"/>
</dbReference>